<reference evidence="1 2" key="1">
    <citation type="journal article" date="1996" name="Mol. Microbiol.">
        <title>A set of ordered cosmids and a detailed genetic and physical map for the 8 Mb Streptomyces coelicolor A3(2) chromosome.</title>
        <authorList>
            <person name="Redenbach M."/>
            <person name="Kieser H.M."/>
            <person name="Denapaite D."/>
            <person name="Eichner A."/>
            <person name="Cullum J."/>
            <person name="Kinashi H."/>
            <person name="Hopwood D.A."/>
        </authorList>
    </citation>
    <scope>NUCLEOTIDE SEQUENCE [LARGE SCALE GENOMIC DNA]</scope>
    <source>
        <strain evidence="2">ATCC BAA-471 / A3(2) / M145</strain>
    </source>
</reference>
<proteinExistence type="predicted"/>
<name>Q93J15_STRCO</name>
<dbReference type="Proteomes" id="UP000001973">
    <property type="component" value="Chromosome"/>
</dbReference>
<sequence length="89" mass="10063">MCDQLKSRVSRASIPCVHFCLAFTEACLTSEYVSHRDAIFVNCLGFRQSRHYVVNETHEGCPVIHSARWPVDKMFVGNACCVVAESKLR</sequence>
<dbReference type="HOGENOM" id="CLU_2453235_0_0_11"/>
<evidence type="ECO:0000313" key="2">
    <source>
        <dbReference type="Proteomes" id="UP000001973"/>
    </source>
</evidence>
<reference evidence="1 2" key="2">
    <citation type="journal article" date="2002" name="Nature">
        <title>Complete genome sequence of the model actinomycete Streptomyces coelicolor A3(2).</title>
        <authorList>
            <person name="Bentley S.D."/>
            <person name="Chater K.F."/>
            <person name="Cerdeno-Tarraga A.M."/>
            <person name="Challis G.L."/>
            <person name="Thomson N.R."/>
            <person name="James K.D."/>
            <person name="Harris D.E."/>
            <person name="Quail M.A."/>
            <person name="Kieser H."/>
            <person name="Harper D."/>
            <person name="Bateman A."/>
            <person name="Brown S."/>
            <person name="Chandra G."/>
            <person name="Chen C.W."/>
            <person name="Collins M."/>
            <person name="Cronin A."/>
            <person name="Fraser A."/>
            <person name="Goble A."/>
            <person name="Hidalgo J."/>
            <person name="Hornsby T."/>
            <person name="Howarth S."/>
            <person name="Huang C.H."/>
            <person name="Kieser T."/>
            <person name="Larke L."/>
            <person name="Murphy L."/>
            <person name="Oliver K."/>
            <person name="O'Neil S."/>
            <person name="Rabbinowitsch E."/>
            <person name="Rajandream M.A."/>
            <person name="Rutherford K."/>
            <person name="Rutter S."/>
            <person name="Seeger K."/>
            <person name="Saunders D."/>
            <person name="Sharp S."/>
            <person name="Squares R."/>
            <person name="Squares S."/>
            <person name="Taylor K."/>
            <person name="Warren T."/>
            <person name="Wietzorrek A."/>
            <person name="Woodward J."/>
            <person name="Barrell B.G."/>
            <person name="Parkhill J."/>
            <person name="Hopwood D.A."/>
        </authorList>
    </citation>
    <scope>NUCLEOTIDE SEQUENCE [LARGE SCALE GENOMIC DNA]</scope>
    <source>
        <strain evidence="2">ATCC BAA-471 / A3(2) / M145</strain>
    </source>
</reference>
<evidence type="ECO:0000313" key="1">
    <source>
        <dbReference type="EMBL" id="CAC44717.1"/>
    </source>
</evidence>
<dbReference type="STRING" id="100226.gene:17761621"/>
<keyword evidence="2" id="KW-1185">Reference proteome</keyword>
<gene>
    <name evidence="1" type="ordered locus">SCO3993</name>
    <name evidence="1" type="ORF">SCBAC25E3.30c</name>
</gene>
<dbReference type="KEGG" id="sco:SCO3993"/>
<accession>Q93J15</accession>
<dbReference type="PaxDb" id="100226-SCO3993"/>
<protein>
    <submittedName>
        <fullName evidence="1">Uncharacterized protein</fullName>
    </submittedName>
</protein>
<organism evidence="1 2">
    <name type="scientific">Streptomyces coelicolor (strain ATCC BAA-471 / A3(2) / M145)</name>
    <dbReference type="NCBI Taxonomy" id="100226"/>
    <lineage>
        <taxon>Bacteria</taxon>
        <taxon>Bacillati</taxon>
        <taxon>Actinomycetota</taxon>
        <taxon>Actinomycetes</taxon>
        <taxon>Kitasatosporales</taxon>
        <taxon>Streptomycetaceae</taxon>
        <taxon>Streptomyces</taxon>
        <taxon>Streptomyces albidoflavus group</taxon>
    </lineage>
</organism>
<dbReference type="InParanoid" id="Q93J15"/>
<dbReference type="EMBL" id="AL939118">
    <property type="protein sequence ID" value="CAC44717.1"/>
    <property type="molecule type" value="Genomic_DNA"/>
</dbReference>
<dbReference type="EMBL" id="AL645882">
    <property type="protein sequence ID" value="CAC44717.1"/>
    <property type="molecule type" value="Genomic_DNA"/>
</dbReference>
<dbReference type="AlphaFoldDB" id="Q93J15"/>